<reference evidence="2 3" key="1">
    <citation type="journal article" date="2011" name="Cell">
        <title>The monarch butterfly genome yields insights into long-distance migration.</title>
        <authorList>
            <person name="Zhan S."/>
            <person name="Merlin C."/>
            <person name="Boore J.L."/>
            <person name="Reppert S.M."/>
        </authorList>
    </citation>
    <scope>NUCLEOTIDE SEQUENCE [LARGE SCALE GENOMIC DNA]</scope>
    <source>
        <strain evidence="2">F-2</strain>
    </source>
</reference>
<feature type="region of interest" description="Disordered" evidence="1">
    <location>
        <begin position="23"/>
        <end position="45"/>
    </location>
</feature>
<comment type="caution">
    <text evidence="2">The sequence shown here is derived from an EMBL/GenBank/DDBJ whole genome shotgun (WGS) entry which is preliminary data.</text>
</comment>
<dbReference type="KEGG" id="dpl:KGM_207867"/>
<proteinExistence type="predicted"/>
<dbReference type="AlphaFoldDB" id="A0A212EN09"/>
<accession>A0A212EN09</accession>
<evidence type="ECO:0000313" key="3">
    <source>
        <dbReference type="Proteomes" id="UP000007151"/>
    </source>
</evidence>
<sequence>MEKRSESIAMKVADFVVRAFQTEKPTLNKRRPNQGTFESNEDDSYEKQSYYNVDEAKSPTSPLKHIVKLLGLQPNQITAVAVNALIFVAQMITTFLAGPKYSNKPQRSDDLTSWILNKNSRKLQEIIATAKNDSLPDLIEDLIEEQGNDEETSCIRLLVCKITPFVSKMQEAVFDRDIVRSNEQSRGASIMYQHLPTSEEINSRGKICEKKHKDCRLYD</sequence>
<dbReference type="InParanoid" id="A0A212EN09"/>
<dbReference type="eggNOG" id="ENOG502S9HT">
    <property type="taxonomic scope" value="Eukaryota"/>
</dbReference>
<dbReference type="EMBL" id="AGBW02013764">
    <property type="protein sequence ID" value="OWR42866.1"/>
    <property type="molecule type" value="Genomic_DNA"/>
</dbReference>
<keyword evidence="3" id="KW-1185">Reference proteome</keyword>
<organism evidence="2 3">
    <name type="scientific">Danaus plexippus plexippus</name>
    <dbReference type="NCBI Taxonomy" id="278856"/>
    <lineage>
        <taxon>Eukaryota</taxon>
        <taxon>Metazoa</taxon>
        <taxon>Ecdysozoa</taxon>
        <taxon>Arthropoda</taxon>
        <taxon>Hexapoda</taxon>
        <taxon>Insecta</taxon>
        <taxon>Pterygota</taxon>
        <taxon>Neoptera</taxon>
        <taxon>Endopterygota</taxon>
        <taxon>Lepidoptera</taxon>
        <taxon>Glossata</taxon>
        <taxon>Ditrysia</taxon>
        <taxon>Papilionoidea</taxon>
        <taxon>Nymphalidae</taxon>
        <taxon>Danainae</taxon>
        <taxon>Danaini</taxon>
        <taxon>Danaina</taxon>
        <taxon>Danaus</taxon>
        <taxon>Danaus</taxon>
    </lineage>
</organism>
<name>A0A212EN09_DANPL</name>
<evidence type="ECO:0000313" key="2">
    <source>
        <dbReference type="EMBL" id="OWR42866.1"/>
    </source>
</evidence>
<evidence type="ECO:0000256" key="1">
    <source>
        <dbReference type="SAM" id="MobiDB-lite"/>
    </source>
</evidence>
<gene>
    <name evidence="2" type="ORF">KGM_207867</name>
</gene>
<protein>
    <submittedName>
        <fullName evidence="2">Proctolin peptide</fullName>
    </submittedName>
</protein>
<dbReference type="Proteomes" id="UP000007151">
    <property type="component" value="Unassembled WGS sequence"/>
</dbReference>